<dbReference type="Gene3D" id="2.40.40.10">
    <property type="entry name" value="RlpA-like domain"/>
    <property type="match status" value="1"/>
</dbReference>
<dbReference type="SUPFAM" id="SSF50685">
    <property type="entry name" value="Barwin-like endoglucanases"/>
    <property type="match status" value="1"/>
</dbReference>
<name>A0A7J6HSM2_CANSA</name>
<sequence>MEDYCLIANVSALHSISTDVSAYNPMENRVLRHLQRYYSFAHKYAVGNIIAIQPSRTAKFIDHRGIEAIMTLDHGVCEKYKIGQKECNDDPDIGTNICGGGGGGSGTCKSSGGDGGGPSECDERVVALSTGWYNDGSRCGKMIKIRATNGRTTTAKVVDECDSQNGCDDEHAGQPPCRNNIVDGSNVVWNALGLDTNLGVVDVT</sequence>
<dbReference type="PANTHER" id="PTHR33191">
    <property type="entry name" value="RIPENING-RELATED PROTEIN 2-RELATED"/>
    <property type="match status" value="1"/>
</dbReference>
<evidence type="ECO:0000256" key="3">
    <source>
        <dbReference type="ARBA" id="ARBA00022525"/>
    </source>
</evidence>
<comment type="caution">
    <text evidence="5">The sequence shown here is derived from an EMBL/GenBank/DDBJ whole genome shotgun (WGS) entry which is preliminary data.</text>
</comment>
<dbReference type="InterPro" id="IPR036908">
    <property type="entry name" value="RlpA-like_sf"/>
</dbReference>
<keyword evidence="6" id="KW-1185">Reference proteome</keyword>
<evidence type="ECO:0000256" key="2">
    <source>
        <dbReference type="ARBA" id="ARBA00005592"/>
    </source>
</evidence>
<protein>
    <submittedName>
        <fullName evidence="5">Uncharacterized protein</fullName>
    </submittedName>
</protein>
<dbReference type="Proteomes" id="UP000583929">
    <property type="component" value="Unassembled WGS sequence"/>
</dbReference>
<dbReference type="Pfam" id="PF24300">
    <property type="entry name" value="KWL1"/>
    <property type="match status" value="1"/>
</dbReference>
<evidence type="ECO:0000256" key="1">
    <source>
        <dbReference type="ARBA" id="ARBA00004613"/>
    </source>
</evidence>
<dbReference type="PANTHER" id="PTHR33191:SF9">
    <property type="entry name" value="RIPENING-RELATED PROTEIN 2-RELATED"/>
    <property type="match status" value="1"/>
</dbReference>
<evidence type="ECO:0000313" key="6">
    <source>
        <dbReference type="Proteomes" id="UP000583929"/>
    </source>
</evidence>
<evidence type="ECO:0000256" key="4">
    <source>
        <dbReference type="ARBA" id="ARBA00022729"/>
    </source>
</evidence>
<dbReference type="EMBL" id="JAATIQ010000027">
    <property type="protein sequence ID" value="KAF4398293.1"/>
    <property type="molecule type" value="Genomic_DNA"/>
</dbReference>
<keyword evidence="3" id="KW-0964">Secreted</keyword>
<proteinExistence type="inferred from homology"/>
<gene>
    <name evidence="5" type="ORF">G4B88_007572</name>
</gene>
<reference evidence="5 6" key="1">
    <citation type="journal article" date="2020" name="bioRxiv">
        <title>Sequence and annotation of 42 cannabis genomes reveals extensive copy number variation in cannabinoid synthesis and pathogen resistance genes.</title>
        <authorList>
            <person name="Mckernan K.J."/>
            <person name="Helbert Y."/>
            <person name="Kane L.T."/>
            <person name="Ebling H."/>
            <person name="Zhang L."/>
            <person name="Liu B."/>
            <person name="Eaton Z."/>
            <person name="Mclaughlin S."/>
            <person name="Kingan S."/>
            <person name="Baybayan P."/>
            <person name="Concepcion G."/>
            <person name="Jordan M."/>
            <person name="Riva A."/>
            <person name="Barbazuk W."/>
            <person name="Harkins T."/>
        </authorList>
    </citation>
    <scope>NUCLEOTIDE SEQUENCE [LARGE SCALE GENOMIC DNA]</scope>
    <source>
        <strain evidence="6">cv. Jamaican Lion 4</strain>
        <tissue evidence="5">Leaf</tissue>
    </source>
</reference>
<evidence type="ECO:0000313" key="5">
    <source>
        <dbReference type="EMBL" id="KAF4398293.1"/>
    </source>
</evidence>
<dbReference type="CDD" id="cd22270">
    <property type="entry name" value="DPBB_kiwellin-like"/>
    <property type="match status" value="1"/>
</dbReference>
<dbReference type="AlphaFoldDB" id="A0A7J6HSM2"/>
<organism evidence="5 6">
    <name type="scientific">Cannabis sativa</name>
    <name type="common">Hemp</name>
    <name type="synonym">Marijuana</name>
    <dbReference type="NCBI Taxonomy" id="3483"/>
    <lineage>
        <taxon>Eukaryota</taxon>
        <taxon>Viridiplantae</taxon>
        <taxon>Streptophyta</taxon>
        <taxon>Embryophyta</taxon>
        <taxon>Tracheophyta</taxon>
        <taxon>Spermatophyta</taxon>
        <taxon>Magnoliopsida</taxon>
        <taxon>eudicotyledons</taxon>
        <taxon>Gunneridae</taxon>
        <taxon>Pentapetalae</taxon>
        <taxon>rosids</taxon>
        <taxon>fabids</taxon>
        <taxon>Rosales</taxon>
        <taxon>Cannabaceae</taxon>
        <taxon>Cannabis</taxon>
    </lineage>
</organism>
<accession>A0A7J6HSM2</accession>
<dbReference type="InterPro" id="IPR039271">
    <property type="entry name" value="Kiwellin-like"/>
</dbReference>
<comment type="similarity">
    <text evidence="2">Belongs to the kiwellin family.</text>
</comment>
<keyword evidence="4" id="KW-0732">Signal</keyword>
<dbReference type="GO" id="GO:0005576">
    <property type="term" value="C:extracellular region"/>
    <property type="evidence" value="ECO:0007669"/>
    <property type="project" value="UniProtKB-SubCell"/>
</dbReference>
<comment type="subcellular location">
    <subcellularLocation>
        <location evidence="1">Secreted</location>
    </subcellularLocation>
</comment>